<evidence type="ECO:0000313" key="2">
    <source>
        <dbReference type="Proteomes" id="UP001184150"/>
    </source>
</evidence>
<evidence type="ECO:0000313" key="1">
    <source>
        <dbReference type="EMBL" id="MDR6509570.1"/>
    </source>
</evidence>
<name>A0ABU1MGW6_9SPHN</name>
<dbReference type="RefSeq" id="WP_309804257.1">
    <property type="nucleotide sequence ID" value="NZ_JAVDRD010000001.1"/>
</dbReference>
<dbReference type="SUPFAM" id="SSF47226">
    <property type="entry name" value="Histidine-containing phosphotransfer domain, HPT domain"/>
    <property type="match status" value="1"/>
</dbReference>
<keyword evidence="2" id="KW-1185">Reference proteome</keyword>
<dbReference type="InterPro" id="IPR036641">
    <property type="entry name" value="HPT_dom_sf"/>
</dbReference>
<gene>
    <name evidence="1" type="ORF">J2792_000410</name>
</gene>
<accession>A0ABU1MGW6</accession>
<reference evidence="1 2" key="1">
    <citation type="submission" date="2023-07" db="EMBL/GenBank/DDBJ databases">
        <title>Sorghum-associated microbial communities from plants grown in Nebraska, USA.</title>
        <authorList>
            <person name="Schachtman D."/>
        </authorList>
    </citation>
    <scope>NUCLEOTIDE SEQUENCE [LARGE SCALE GENOMIC DNA]</scope>
    <source>
        <strain evidence="1 2">DS1027</strain>
    </source>
</reference>
<comment type="caution">
    <text evidence="1">The sequence shown here is derived from an EMBL/GenBank/DDBJ whole genome shotgun (WGS) entry which is preliminary data.</text>
</comment>
<dbReference type="EMBL" id="JAVDRD010000001">
    <property type="protein sequence ID" value="MDR6509570.1"/>
    <property type="molecule type" value="Genomic_DNA"/>
</dbReference>
<proteinExistence type="predicted"/>
<dbReference type="Gene3D" id="1.20.120.160">
    <property type="entry name" value="HPT domain"/>
    <property type="match status" value="1"/>
</dbReference>
<organism evidence="1 2">
    <name type="scientific">Novosphingobium capsulatum</name>
    <dbReference type="NCBI Taxonomy" id="13688"/>
    <lineage>
        <taxon>Bacteria</taxon>
        <taxon>Pseudomonadati</taxon>
        <taxon>Pseudomonadota</taxon>
        <taxon>Alphaproteobacteria</taxon>
        <taxon>Sphingomonadales</taxon>
        <taxon>Sphingomonadaceae</taxon>
        <taxon>Novosphingobium</taxon>
    </lineage>
</organism>
<sequence>MAYLGDPIDAQLAAVAGSDPALFAELRGAFLDSARRQVDLMRRSRCDGNWSMAGMRLKGLAASFHAQGLMRLVEQALAGAPGDPAVLRKIAMWLDDFSAGAQDPAPADPAPIGPDQA</sequence>
<dbReference type="Proteomes" id="UP001184150">
    <property type="component" value="Unassembled WGS sequence"/>
</dbReference>
<protein>
    <submittedName>
        <fullName evidence="1">HPt (Histidine-containing phosphotransfer) domain-containing protein</fullName>
    </submittedName>
</protein>